<dbReference type="SUPFAM" id="SSF53092">
    <property type="entry name" value="Creatinase/prolidase N-terminal domain"/>
    <property type="match status" value="1"/>
</dbReference>
<feature type="domain" description="Creatinase N-terminal" evidence="2">
    <location>
        <begin position="21"/>
        <end position="165"/>
    </location>
</feature>
<accession>Q6SF10</accession>
<reference evidence="3" key="1">
    <citation type="submission" date="2003-11" db="EMBL/GenBank/DDBJ databases">
        <authorList>
            <person name="Heidelberg J.F."/>
            <person name="Eisen J.A."/>
            <person name="Nelson W.C."/>
            <person name="DeLong E.F."/>
        </authorList>
    </citation>
    <scope>NUCLEOTIDE SEQUENCE</scope>
</reference>
<dbReference type="AlphaFoldDB" id="Q6SF10"/>
<organism evidence="3">
    <name type="scientific">uncultured marine bacterium 582</name>
    <dbReference type="NCBI Taxonomy" id="257402"/>
    <lineage>
        <taxon>Bacteria</taxon>
        <taxon>environmental samples</taxon>
    </lineage>
</organism>
<proteinExistence type="predicted"/>
<dbReference type="InterPro" id="IPR036005">
    <property type="entry name" value="Creatinase/aminopeptidase-like"/>
</dbReference>
<gene>
    <name evidence="3" type="ORF">MBMO_EBAC080-L028H02.76</name>
</gene>
<dbReference type="InterPro" id="IPR000994">
    <property type="entry name" value="Pept_M24"/>
</dbReference>
<dbReference type="Gene3D" id="3.40.350.10">
    <property type="entry name" value="Creatinase/prolidase N-terminal domain"/>
    <property type="match status" value="1"/>
</dbReference>
<reference evidence="3" key="2">
    <citation type="submission" date="2003-12" db="EMBL/GenBank/DDBJ databases">
        <title>Monterey Bay Coastal Ocean Microbial Observatory environmental clone sequencing.</title>
        <authorList>
            <person name="DeLong E.F."/>
        </authorList>
    </citation>
    <scope>NUCLEOTIDE SEQUENCE</scope>
</reference>
<protein>
    <submittedName>
        <fullName evidence="3">Metallopeptidase, M24 family</fullName>
    </submittedName>
</protein>
<dbReference type="Pfam" id="PF01321">
    <property type="entry name" value="Creatinase_N"/>
    <property type="match status" value="1"/>
</dbReference>
<dbReference type="Pfam" id="PF00557">
    <property type="entry name" value="Peptidase_M24"/>
    <property type="match status" value="1"/>
</dbReference>
<sequence>MTVALSGIAQRGFDTAEFARRCALAQAVMATQNLGAVLLASEAEIRYFTGFMTQFWQSPTRPWFVVLPATGAPVAVIPTIGVPLMRACYVSDVRSWASPAASDDGISLLLDTLRQHLGHKGRLGVLMGRETALRLPLGDIFVLTTALDDVEMCDVTKQMQQIRMIKSVAEIDKLRHVCATVSDVFDSVPDWVAAGMPLSELFRQFKIKALQAGVDDVSYLVGSAGQGGYRDIIAPPTDRPLQHGDIFMLDTGCVWDGYFSDFDRNFAVGDASDAAHQAHHQLYDATEAALAIVRPGIRAKDLYAAMDAVLRPGVAVGDEASGGDDVGRYGHGLGIQLTEPPSHTHWDETVIEAGMALTLEPSIVYGDGYLMAAEENILVTATGAELLSRRWGRDLRII</sequence>
<dbReference type="EMBL" id="AY458649">
    <property type="protein sequence ID" value="AAR38412.1"/>
    <property type="molecule type" value="Genomic_DNA"/>
</dbReference>
<evidence type="ECO:0000259" key="2">
    <source>
        <dbReference type="Pfam" id="PF01321"/>
    </source>
</evidence>
<feature type="domain" description="Peptidase M24" evidence="1">
    <location>
        <begin position="173"/>
        <end position="381"/>
    </location>
</feature>
<evidence type="ECO:0000259" key="1">
    <source>
        <dbReference type="Pfam" id="PF00557"/>
    </source>
</evidence>
<dbReference type="PANTHER" id="PTHR46112">
    <property type="entry name" value="AMINOPEPTIDASE"/>
    <property type="match status" value="1"/>
</dbReference>
<dbReference type="PANTHER" id="PTHR46112:SF2">
    <property type="entry name" value="XAA-PRO AMINOPEPTIDASE P-RELATED"/>
    <property type="match status" value="1"/>
</dbReference>
<dbReference type="CDD" id="cd01066">
    <property type="entry name" value="APP_MetAP"/>
    <property type="match status" value="1"/>
</dbReference>
<name>Q6SF10_9BACT</name>
<dbReference type="InterPro" id="IPR029149">
    <property type="entry name" value="Creatin/AminoP/Spt16_N"/>
</dbReference>
<dbReference type="Gene3D" id="3.90.230.10">
    <property type="entry name" value="Creatinase/methionine aminopeptidase superfamily"/>
    <property type="match status" value="1"/>
</dbReference>
<evidence type="ECO:0000313" key="3">
    <source>
        <dbReference type="EMBL" id="AAR38412.1"/>
    </source>
</evidence>
<dbReference type="InterPro" id="IPR050659">
    <property type="entry name" value="Peptidase_M24B"/>
</dbReference>
<dbReference type="InterPro" id="IPR000587">
    <property type="entry name" value="Creatinase_N"/>
</dbReference>
<dbReference type="SUPFAM" id="SSF55920">
    <property type="entry name" value="Creatinase/aminopeptidase"/>
    <property type="match status" value="1"/>
</dbReference>